<gene>
    <name evidence="3" type="primary">soxY</name>
</gene>
<dbReference type="EMBL" id="KP057820">
    <property type="protein sequence ID" value="AJG05441.1"/>
    <property type="molecule type" value="Genomic_DNA"/>
</dbReference>
<keyword evidence="1" id="KW-0732">Signal</keyword>
<feature type="chain" id="PRO_5002118918" evidence="1">
    <location>
        <begin position="29"/>
        <end position="150"/>
    </location>
</feature>
<dbReference type="PIRSF" id="PIRSF010312">
    <property type="entry name" value="Sulphur_oxidation_SoxY"/>
    <property type="match status" value="1"/>
</dbReference>
<proteinExistence type="predicted"/>
<dbReference type="AlphaFoldDB" id="A0A0B5JIK9"/>
<reference evidence="3" key="1">
    <citation type="submission" date="2014-10" db="EMBL/GenBank/DDBJ databases">
        <title>Distinct bradyrhizobial populations from Oryza sativa and Arachis hypogaea collected from an intercropped field.</title>
        <authorList>
            <person name="Guha S."/>
            <person name="Sarkar M."/>
            <person name="Dasgupta M."/>
        </authorList>
    </citation>
    <scope>NUCLEOTIDE SEQUENCE</scope>
    <source>
        <strain evidence="3">WBOS18</strain>
    </source>
</reference>
<sequence length="150" mass="15572">MKAINRRQAFALGGGFVMLTLMPMAADAEVSNDAAKWIEKFTGGKQPAKGKISLDLPEIAENGNTVPLSINIDSPMTADSHVKDVLIIADGNPNAGVATLSFTPLSGKAEASIRIRLASTQNVVAIAKMSDGSLFTEQKTVKVTIGGCGG</sequence>
<dbReference type="Gene3D" id="2.60.40.2470">
    <property type="entry name" value="SoxY domain"/>
    <property type="match status" value="1"/>
</dbReference>
<evidence type="ECO:0000256" key="1">
    <source>
        <dbReference type="SAM" id="SignalP"/>
    </source>
</evidence>
<name>A0A0B5JIK9_9BRAD</name>
<evidence type="ECO:0000259" key="2">
    <source>
        <dbReference type="Pfam" id="PF13501"/>
    </source>
</evidence>
<feature type="domain" description="Ig-like SoxY" evidence="2">
    <location>
        <begin position="39"/>
        <end position="148"/>
    </location>
</feature>
<accession>A0A0B5JIK9</accession>
<organism evidence="3">
    <name type="scientific">Bradyrhizobium sp. WBOS18</name>
    <dbReference type="NCBI Taxonomy" id="1420729"/>
    <lineage>
        <taxon>Bacteria</taxon>
        <taxon>Pseudomonadati</taxon>
        <taxon>Pseudomonadota</taxon>
        <taxon>Alphaproteobacteria</taxon>
        <taxon>Hyphomicrobiales</taxon>
        <taxon>Nitrobacteraceae</taxon>
        <taxon>Bradyrhizobium</taxon>
    </lineage>
</organism>
<feature type="signal peptide" evidence="1">
    <location>
        <begin position="1"/>
        <end position="28"/>
    </location>
</feature>
<dbReference type="InterPro" id="IPR038162">
    <property type="entry name" value="SoxY_sf"/>
</dbReference>
<dbReference type="InterPro" id="IPR016568">
    <property type="entry name" value="Sulphur_oxidation_SoxY"/>
</dbReference>
<dbReference type="Pfam" id="PF13501">
    <property type="entry name" value="SoxY"/>
    <property type="match status" value="1"/>
</dbReference>
<evidence type="ECO:0000313" key="3">
    <source>
        <dbReference type="EMBL" id="AJG05441.1"/>
    </source>
</evidence>
<protein>
    <submittedName>
        <fullName evidence="3">Sulfur oxidation protein</fullName>
    </submittedName>
</protein>
<dbReference type="InterPro" id="IPR032711">
    <property type="entry name" value="SoxY"/>
</dbReference>
<dbReference type="NCBIfam" id="TIGR04488">
    <property type="entry name" value="SoxY_true_GGCGG"/>
    <property type="match status" value="1"/>
</dbReference>